<evidence type="ECO:0000259" key="7">
    <source>
        <dbReference type="Pfam" id="PF00248"/>
    </source>
</evidence>
<evidence type="ECO:0000256" key="5">
    <source>
        <dbReference type="PIRSR" id="PIRSR000097-2"/>
    </source>
</evidence>
<sequence length="277" mass="31123">MIHNTTELKLNDGHTMPQLGFGTFLVDPDEAHRVVTDALEAGYRHIDTAAFYGNEEGVGAAIRDSGIPREEIFVTTKLWNDRHDDAPDALNESLTKLGLDYVDLYLIHWPVPKQDKYLGAWDSLIQLREKDLTCSIGVCNFLPEHIDRLVAESGVAPAVNQVELHPWIQQKDTVATNQRHGVATEAWAPLGQFKYDFTQFPALVDTAKAHNATEAQVVLRWHLQNGTIVFPKSRVRERMEENLGALDFTLSDEEMAAINSLDRGEDGRLGFHPNERS</sequence>
<dbReference type="Proteomes" id="UP000221653">
    <property type="component" value="Unassembled WGS sequence"/>
</dbReference>
<feature type="active site" description="Proton donor" evidence="4">
    <location>
        <position position="52"/>
    </location>
</feature>
<evidence type="ECO:0000313" key="9">
    <source>
        <dbReference type="Proteomes" id="UP000221653"/>
    </source>
</evidence>
<dbReference type="EMBL" id="PDJF01000001">
    <property type="protein sequence ID" value="PFG28216.1"/>
    <property type="molecule type" value="Genomic_DNA"/>
</dbReference>
<feature type="binding site" evidence="5">
    <location>
        <position position="108"/>
    </location>
    <ligand>
        <name>substrate</name>
    </ligand>
</feature>
<feature type="site" description="Lowers pKa of active site Tyr" evidence="6">
    <location>
        <position position="77"/>
    </location>
</feature>
<reference evidence="8 9" key="1">
    <citation type="submission" date="2017-10" db="EMBL/GenBank/DDBJ databases">
        <title>Sequencing the genomes of 1000 actinobacteria strains.</title>
        <authorList>
            <person name="Klenk H.-P."/>
        </authorList>
    </citation>
    <scope>NUCLEOTIDE SEQUENCE [LARGE SCALE GENOMIC DNA]</scope>
    <source>
        <strain evidence="8 9">DSM 20688</strain>
    </source>
</reference>
<gene>
    <name evidence="8" type="ORF">ATK06_1318</name>
</gene>
<evidence type="ECO:0000256" key="6">
    <source>
        <dbReference type="PIRSR" id="PIRSR000097-3"/>
    </source>
</evidence>
<comment type="similarity">
    <text evidence="1">Belongs to the aldo/keto reductase family.</text>
</comment>
<dbReference type="FunFam" id="3.20.20.100:FF:000015">
    <property type="entry name" value="Oxidoreductase, aldo/keto reductase family"/>
    <property type="match status" value="1"/>
</dbReference>
<feature type="domain" description="NADP-dependent oxidoreductase" evidence="7">
    <location>
        <begin position="20"/>
        <end position="262"/>
    </location>
</feature>
<keyword evidence="3" id="KW-0560">Oxidoreductase</keyword>
<name>A0A2A9DPD1_9CORY</name>
<dbReference type="Gene3D" id="3.20.20.100">
    <property type="entry name" value="NADP-dependent oxidoreductase domain"/>
    <property type="match status" value="1"/>
</dbReference>
<dbReference type="PANTHER" id="PTHR43827">
    <property type="entry name" value="2,5-DIKETO-D-GLUCONIC ACID REDUCTASE"/>
    <property type="match status" value="1"/>
</dbReference>
<dbReference type="PROSITE" id="PS00798">
    <property type="entry name" value="ALDOKETO_REDUCTASE_1"/>
    <property type="match status" value="1"/>
</dbReference>
<dbReference type="PRINTS" id="PR00069">
    <property type="entry name" value="ALDKETRDTASE"/>
</dbReference>
<comment type="caution">
    <text evidence="8">The sequence shown here is derived from an EMBL/GenBank/DDBJ whole genome shotgun (WGS) entry which is preliminary data.</text>
</comment>
<protein>
    <submittedName>
        <fullName evidence="8">2,5-diketo-D-gluconate reductase A</fullName>
    </submittedName>
</protein>
<evidence type="ECO:0000256" key="1">
    <source>
        <dbReference type="ARBA" id="ARBA00007905"/>
    </source>
</evidence>
<dbReference type="Pfam" id="PF00248">
    <property type="entry name" value="Aldo_ket_red"/>
    <property type="match status" value="1"/>
</dbReference>
<dbReference type="InterPro" id="IPR018170">
    <property type="entry name" value="Aldo/ket_reductase_CS"/>
</dbReference>
<evidence type="ECO:0000256" key="4">
    <source>
        <dbReference type="PIRSR" id="PIRSR000097-1"/>
    </source>
</evidence>
<evidence type="ECO:0000256" key="3">
    <source>
        <dbReference type="ARBA" id="ARBA00023002"/>
    </source>
</evidence>
<keyword evidence="9" id="KW-1185">Reference proteome</keyword>
<dbReference type="RefSeq" id="WP_098389041.1">
    <property type="nucleotide sequence ID" value="NZ_LS483464.1"/>
</dbReference>
<organism evidence="8 9">
    <name type="scientific">Corynebacterium renale</name>
    <dbReference type="NCBI Taxonomy" id="1724"/>
    <lineage>
        <taxon>Bacteria</taxon>
        <taxon>Bacillati</taxon>
        <taxon>Actinomycetota</taxon>
        <taxon>Actinomycetes</taxon>
        <taxon>Mycobacteriales</taxon>
        <taxon>Corynebacteriaceae</taxon>
        <taxon>Corynebacterium</taxon>
    </lineage>
</organism>
<dbReference type="PANTHER" id="PTHR43827:SF3">
    <property type="entry name" value="NADP-DEPENDENT OXIDOREDUCTASE DOMAIN-CONTAINING PROTEIN"/>
    <property type="match status" value="1"/>
</dbReference>
<evidence type="ECO:0000256" key="2">
    <source>
        <dbReference type="ARBA" id="ARBA00022857"/>
    </source>
</evidence>
<keyword evidence="2" id="KW-0521">NADP</keyword>
<dbReference type="InterPro" id="IPR036812">
    <property type="entry name" value="NAD(P)_OxRdtase_dom_sf"/>
</dbReference>
<dbReference type="OrthoDB" id="9804790at2"/>
<dbReference type="InterPro" id="IPR020471">
    <property type="entry name" value="AKR"/>
</dbReference>
<dbReference type="GO" id="GO:0016616">
    <property type="term" value="F:oxidoreductase activity, acting on the CH-OH group of donors, NAD or NADP as acceptor"/>
    <property type="evidence" value="ECO:0007669"/>
    <property type="project" value="UniProtKB-ARBA"/>
</dbReference>
<dbReference type="STRING" id="1724.GCA_001044175_01498"/>
<proteinExistence type="inferred from homology"/>
<dbReference type="PIRSF" id="PIRSF000097">
    <property type="entry name" value="AKR"/>
    <property type="match status" value="1"/>
</dbReference>
<dbReference type="AlphaFoldDB" id="A0A2A9DPD1"/>
<accession>A0A2A9DPD1</accession>
<dbReference type="SUPFAM" id="SSF51430">
    <property type="entry name" value="NAD(P)-linked oxidoreductase"/>
    <property type="match status" value="1"/>
</dbReference>
<evidence type="ECO:0000313" key="8">
    <source>
        <dbReference type="EMBL" id="PFG28216.1"/>
    </source>
</evidence>
<dbReference type="InterPro" id="IPR023210">
    <property type="entry name" value="NADP_OxRdtase_dom"/>
</dbReference>